<evidence type="ECO:0000256" key="2">
    <source>
        <dbReference type="ARBA" id="ARBA00022475"/>
    </source>
</evidence>
<keyword evidence="5 6" id="KW-0472">Membrane</keyword>
<dbReference type="OrthoDB" id="199518at2157"/>
<protein>
    <submittedName>
        <fullName evidence="7">DoxX family protein</fullName>
    </submittedName>
</protein>
<dbReference type="PANTHER" id="PTHR33452">
    <property type="entry name" value="OXIDOREDUCTASE CATD-RELATED"/>
    <property type="match status" value="1"/>
</dbReference>
<dbReference type="KEGG" id="hra:EI982_01315"/>
<dbReference type="RefSeq" id="WP_157687768.1">
    <property type="nucleotide sequence ID" value="NZ_CP034345.1"/>
</dbReference>
<reference evidence="7 8" key="1">
    <citation type="submission" date="2018-12" db="EMBL/GenBank/DDBJ databases">
        <title>Complete genome sequence of Haloplanus rallus MBLA0036.</title>
        <authorList>
            <person name="Nam Y.-d."/>
            <person name="Kang J."/>
            <person name="Chung W.-H."/>
            <person name="Park Y.S."/>
        </authorList>
    </citation>
    <scope>NUCLEOTIDE SEQUENCE [LARGE SCALE GENOMIC DNA]</scope>
    <source>
        <strain evidence="7 8">MBLA0036</strain>
    </source>
</reference>
<dbReference type="GO" id="GO:0005886">
    <property type="term" value="C:plasma membrane"/>
    <property type="evidence" value="ECO:0007669"/>
    <property type="project" value="UniProtKB-SubCell"/>
</dbReference>
<evidence type="ECO:0000256" key="6">
    <source>
        <dbReference type="SAM" id="Phobius"/>
    </source>
</evidence>
<feature type="transmembrane region" description="Helical" evidence="6">
    <location>
        <begin position="133"/>
        <end position="152"/>
    </location>
</feature>
<dbReference type="Pfam" id="PF07681">
    <property type="entry name" value="DoxX"/>
    <property type="match status" value="1"/>
</dbReference>
<evidence type="ECO:0000313" key="8">
    <source>
        <dbReference type="Proteomes" id="UP000428325"/>
    </source>
</evidence>
<dbReference type="Proteomes" id="UP000428325">
    <property type="component" value="Chromosome"/>
</dbReference>
<dbReference type="EMBL" id="CP034345">
    <property type="protein sequence ID" value="QGX93526.1"/>
    <property type="molecule type" value="Genomic_DNA"/>
</dbReference>
<keyword evidence="4 6" id="KW-1133">Transmembrane helix</keyword>
<keyword evidence="8" id="KW-1185">Reference proteome</keyword>
<dbReference type="GeneID" id="43368138"/>
<evidence type="ECO:0000313" key="7">
    <source>
        <dbReference type="EMBL" id="QGX93526.1"/>
    </source>
</evidence>
<dbReference type="PANTHER" id="PTHR33452:SF1">
    <property type="entry name" value="INNER MEMBRANE PROTEIN YPHA-RELATED"/>
    <property type="match status" value="1"/>
</dbReference>
<organism evidence="7 8">
    <name type="scientific">Haloplanus rallus</name>
    <dbReference type="NCBI Taxonomy" id="1816183"/>
    <lineage>
        <taxon>Archaea</taxon>
        <taxon>Methanobacteriati</taxon>
        <taxon>Methanobacteriota</taxon>
        <taxon>Stenosarchaea group</taxon>
        <taxon>Halobacteria</taxon>
        <taxon>Halobacteriales</taxon>
        <taxon>Haloferacaceae</taxon>
        <taxon>Haloplanus</taxon>
    </lineage>
</organism>
<evidence type="ECO:0000256" key="3">
    <source>
        <dbReference type="ARBA" id="ARBA00022692"/>
    </source>
</evidence>
<feature type="transmembrane region" description="Helical" evidence="6">
    <location>
        <begin position="21"/>
        <end position="42"/>
    </location>
</feature>
<proteinExistence type="predicted"/>
<evidence type="ECO:0000256" key="4">
    <source>
        <dbReference type="ARBA" id="ARBA00022989"/>
    </source>
</evidence>
<evidence type="ECO:0000256" key="1">
    <source>
        <dbReference type="ARBA" id="ARBA00004651"/>
    </source>
</evidence>
<dbReference type="InterPro" id="IPR051907">
    <property type="entry name" value="DoxX-like_oxidoreductase"/>
</dbReference>
<feature type="transmembrane region" description="Helical" evidence="6">
    <location>
        <begin position="62"/>
        <end position="83"/>
    </location>
</feature>
<feature type="transmembrane region" description="Helical" evidence="6">
    <location>
        <begin position="95"/>
        <end position="118"/>
    </location>
</feature>
<name>A0A6B9F061_9EURY</name>
<accession>A0A6B9F061</accession>
<keyword evidence="3 6" id="KW-0812">Transmembrane</keyword>
<dbReference type="AlphaFoldDB" id="A0A6B9F061"/>
<dbReference type="InterPro" id="IPR032808">
    <property type="entry name" value="DoxX"/>
</dbReference>
<sequence>MAYDTSNPLAETFEFGGSSPITTFWIAFLRIVVGWWFFHAGVTKLVESGLNYTYGPAYLTEMGGTVLGPLAVWMGTAIPRFIAAIVPLAETLIGLALAAGVAVRLASAGGAVFMAFFWVGNAEFGHGVVNGDLMGLLLFVTLILLAAGRYYGLDAIIERTELVQQYPRLKYLLG</sequence>
<comment type="subcellular location">
    <subcellularLocation>
        <location evidence="1">Cell membrane</location>
        <topology evidence="1">Multi-pass membrane protein</topology>
    </subcellularLocation>
</comment>
<keyword evidence="2" id="KW-1003">Cell membrane</keyword>
<evidence type="ECO:0000256" key="5">
    <source>
        <dbReference type="ARBA" id="ARBA00023136"/>
    </source>
</evidence>
<gene>
    <name evidence="7" type="ORF">EI982_01315</name>
</gene>